<accession>A0A8S2YC08</accession>
<dbReference type="AlphaFoldDB" id="A0A8S2YC08"/>
<organism evidence="1 2">
    <name type="scientific">Didymodactylos carnosus</name>
    <dbReference type="NCBI Taxonomy" id="1234261"/>
    <lineage>
        <taxon>Eukaryota</taxon>
        <taxon>Metazoa</taxon>
        <taxon>Spiralia</taxon>
        <taxon>Gnathifera</taxon>
        <taxon>Rotifera</taxon>
        <taxon>Eurotatoria</taxon>
        <taxon>Bdelloidea</taxon>
        <taxon>Philodinida</taxon>
        <taxon>Philodinidae</taxon>
        <taxon>Didymodactylos</taxon>
    </lineage>
</organism>
<protein>
    <submittedName>
        <fullName evidence="1">Uncharacterized protein</fullName>
    </submittedName>
</protein>
<proteinExistence type="predicted"/>
<dbReference type="SUPFAM" id="SSF52047">
    <property type="entry name" value="RNI-like"/>
    <property type="match status" value="1"/>
</dbReference>
<dbReference type="Pfam" id="PF13516">
    <property type="entry name" value="LRR_6"/>
    <property type="match status" value="1"/>
</dbReference>
<dbReference type="OrthoDB" id="120976at2759"/>
<dbReference type="InterPro" id="IPR032675">
    <property type="entry name" value="LRR_dom_sf"/>
</dbReference>
<evidence type="ECO:0000313" key="1">
    <source>
        <dbReference type="EMBL" id="CAF4548708.1"/>
    </source>
</evidence>
<dbReference type="Gene3D" id="3.80.10.10">
    <property type="entry name" value="Ribonuclease Inhibitor"/>
    <property type="match status" value="1"/>
</dbReference>
<reference evidence="1" key="1">
    <citation type="submission" date="2021-02" db="EMBL/GenBank/DDBJ databases">
        <authorList>
            <person name="Nowell W R."/>
        </authorList>
    </citation>
    <scope>NUCLEOTIDE SEQUENCE</scope>
</reference>
<dbReference type="Proteomes" id="UP000681722">
    <property type="component" value="Unassembled WGS sequence"/>
</dbReference>
<dbReference type="InterPro" id="IPR001611">
    <property type="entry name" value="Leu-rich_rpt"/>
</dbReference>
<sequence>RDSPGSPWGLSWGVSIRVLSTCGNNECLKQAQNGGEALAEALKVNNTLSQLDLGYNEITDRGGEALAEALK</sequence>
<feature type="non-terminal residue" evidence="1">
    <location>
        <position position="1"/>
    </location>
</feature>
<dbReference type="EMBL" id="CAJOBC010115300">
    <property type="protein sequence ID" value="CAF4548708.1"/>
    <property type="molecule type" value="Genomic_DNA"/>
</dbReference>
<feature type="non-terminal residue" evidence="1">
    <location>
        <position position="71"/>
    </location>
</feature>
<comment type="caution">
    <text evidence="1">The sequence shown here is derived from an EMBL/GenBank/DDBJ whole genome shotgun (WGS) entry which is preliminary data.</text>
</comment>
<name>A0A8S2YC08_9BILA</name>
<evidence type="ECO:0000313" key="2">
    <source>
        <dbReference type="Proteomes" id="UP000681722"/>
    </source>
</evidence>
<gene>
    <name evidence="1" type="ORF">SRO942_LOCUS46893</name>
</gene>